<reference evidence="1 2" key="1">
    <citation type="journal article" date="2022" name="DNA Res.">
        <title>Chromosomal-level genome assembly of the orchid tree Bauhinia variegata (Leguminosae; Cercidoideae) supports the allotetraploid origin hypothesis of Bauhinia.</title>
        <authorList>
            <person name="Zhong Y."/>
            <person name="Chen Y."/>
            <person name="Zheng D."/>
            <person name="Pang J."/>
            <person name="Liu Y."/>
            <person name="Luo S."/>
            <person name="Meng S."/>
            <person name="Qian L."/>
            <person name="Wei D."/>
            <person name="Dai S."/>
            <person name="Zhou R."/>
        </authorList>
    </citation>
    <scope>NUCLEOTIDE SEQUENCE [LARGE SCALE GENOMIC DNA]</scope>
    <source>
        <strain evidence="1">BV-YZ2020</strain>
    </source>
</reference>
<gene>
    <name evidence="1" type="ORF">L6164_004839</name>
</gene>
<evidence type="ECO:0000313" key="2">
    <source>
        <dbReference type="Proteomes" id="UP000828941"/>
    </source>
</evidence>
<accession>A0ACB9PQT5</accession>
<protein>
    <submittedName>
        <fullName evidence="1">Uncharacterized protein</fullName>
    </submittedName>
</protein>
<evidence type="ECO:0000313" key="1">
    <source>
        <dbReference type="EMBL" id="KAI4350379.1"/>
    </source>
</evidence>
<dbReference type="EMBL" id="CM039428">
    <property type="protein sequence ID" value="KAI4350379.1"/>
    <property type="molecule type" value="Genomic_DNA"/>
</dbReference>
<sequence length="890" mass="97605">MAASRKLQGEIDRVLKKVQEGLEVFDSIWNKVYDTENANQKEKFEADLKKEIKKLQRYRDQIKTWIQSSEIKDKKVSASYEQALVDARKLIEREMERFKICEKETKTKAFSKEGLVQQPKTDPKEKAKSETRDWLNNVVGELESQIDSFEAELEGLSVKKGKTRPPRLTHLETSITRHKAHIKKCEWILRLLDNDELSPEQVNDVKDFLDDYMERNQEDFDDFSDVDELYSSLPLDKVESLEDLVTIGPPGVVKGPAVSVKTTSAASASASQTSEQADDTASQDSNSDIVARTPPLKSSGISSAASTPVVNHSPSVPPNILVHSPSGAPAPVAVLPGSGSVRSVLENAAVASNSSSSVNQSTSIKEEEINSFPGRKPSPSLSDAALVRGIGRNSLSNQASSSIPLGYGNMVSSNGALGSVPSASEITKRNILGADDRLGSSGMVQPLVSPISNRMILPQAVKANDTAGSVDSGNVSDAAAVSGRVFSPSVVPGMQWRPGSPFQNQNEAGQLRGRTEIAPDQREKFLQKFQQVQQQGHSTLLGMPPLGGGNQKQFSAQQQNSLLQQFNSQGSPVSSQSGLGLGVQAPGLNSISSSSLQQPPNSMHSPSNQQPLMSSFSKDGDIISSSKVEEQQQQQNFPEDSVTESTASNGLGKNLINEDDLKSPHVVDSSAGVSGSLPEPVQASRDIDLSPGQPLQSSQPSGNLGVIGRRSVADLGAIGDNFSGSSINSGGVRDQFHNLKMLETAYLKLPQPKDSERPRIYTPRHPTATPPSYPQVQAPIVNNPAFWERVGLEPYGTDTLFFAFYYQQNTYQQYLAAKELKKQSWRYHRKYNTWFQRHEEPKVATDEYEQGTYVYFDFHIANDDLQHGWCQRIKTEFTFEYNYLEDELIV</sequence>
<dbReference type="Proteomes" id="UP000828941">
    <property type="component" value="Chromosome 3"/>
</dbReference>
<proteinExistence type="predicted"/>
<organism evidence="1 2">
    <name type="scientific">Bauhinia variegata</name>
    <name type="common">Purple orchid tree</name>
    <name type="synonym">Phanera variegata</name>
    <dbReference type="NCBI Taxonomy" id="167791"/>
    <lineage>
        <taxon>Eukaryota</taxon>
        <taxon>Viridiplantae</taxon>
        <taxon>Streptophyta</taxon>
        <taxon>Embryophyta</taxon>
        <taxon>Tracheophyta</taxon>
        <taxon>Spermatophyta</taxon>
        <taxon>Magnoliopsida</taxon>
        <taxon>eudicotyledons</taxon>
        <taxon>Gunneridae</taxon>
        <taxon>Pentapetalae</taxon>
        <taxon>rosids</taxon>
        <taxon>fabids</taxon>
        <taxon>Fabales</taxon>
        <taxon>Fabaceae</taxon>
        <taxon>Cercidoideae</taxon>
        <taxon>Cercideae</taxon>
        <taxon>Bauhiniinae</taxon>
        <taxon>Bauhinia</taxon>
    </lineage>
</organism>
<name>A0ACB9PQT5_BAUVA</name>
<comment type="caution">
    <text evidence="1">The sequence shown here is derived from an EMBL/GenBank/DDBJ whole genome shotgun (WGS) entry which is preliminary data.</text>
</comment>
<keyword evidence="2" id="KW-1185">Reference proteome</keyword>